<dbReference type="Gene3D" id="1.10.530.10">
    <property type="match status" value="1"/>
</dbReference>
<evidence type="ECO:0000256" key="1">
    <source>
        <dbReference type="SAM" id="Phobius"/>
    </source>
</evidence>
<feature type="transmembrane region" description="Helical" evidence="1">
    <location>
        <begin position="5"/>
        <end position="23"/>
    </location>
</feature>
<evidence type="ECO:0000313" key="3">
    <source>
        <dbReference type="EMBL" id="WAJ71470.1"/>
    </source>
</evidence>
<keyword evidence="1" id="KW-0812">Transmembrane</keyword>
<organism evidence="3 4">
    <name type="scientific">Catenovulum adriaticum</name>
    <dbReference type="NCBI Taxonomy" id="2984846"/>
    <lineage>
        <taxon>Bacteria</taxon>
        <taxon>Pseudomonadati</taxon>
        <taxon>Pseudomonadota</taxon>
        <taxon>Gammaproteobacteria</taxon>
        <taxon>Alteromonadales</taxon>
        <taxon>Alteromonadaceae</taxon>
        <taxon>Catenovulum</taxon>
    </lineage>
</organism>
<dbReference type="InterPro" id="IPR053195">
    <property type="entry name" value="Bax-like"/>
</dbReference>
<name>A0ABY7ASI2_9ALTE</name>
<dbReference type="Proteomes" id="UP001163726">
    <property type="component" value="Chromosome"/>
</dbReference>
<reference evidence="3" key="1">
    <citation type="submission" date="2022-10" db="EMBL/GenBank/DDBJ databases">
        <title>Catenovulum adriacola sp. nov. isolated in the Harbour of Susak.</title>
        <authorList>
            <person name="Schoch T."/>
            <person name="Reich S.J."/>
            <person name="Stoeferle S."/>
            <person name="Flaiz M."/>
            <person name="Kazda M."/>
            <person name="Riedel C.U."/>
            <person name="Duerre P."/>
        </authorList>
    </citation>
    <scope>NUCLEOTIDE SEQUENCE</scope>
    <source>
        <strain evidence="3">TS8</strain>
    </source>
</reference>
<dbReference type="RefSeq" id="WP_268075980.1">
    <property type="nucleotide sequence ID" value="NZ_CP109965.1"/>
</dbReference>
<keyword evidence="1" id="KW-1133">Transmembrane helix</keyword>
<dbReference type="EMBL" id="CP109965">
    <property type="protein sequence ID" value="WAJ71470.1"/>
    <property type="molecule type" value="Genomic_DNA"/>
</dbReference>
<sequence length="301" mass="34210">MKLTLVKIIILAAFIACLFYPFIQNQHIPQPKPEPDTKIVTIEKPKLAAWLSNYPKAPDFSSMSDVQQKKLAFFSYFYPLIKAHNAWIEEARQFVQTYQRASQTPAVKNGDKKLAKSSTQYLQQLFSRYKISLSENSNQMNQKIKSLLIRMDVIPAELILIQAANESGWGTSRFAREGNNFFGQWCYQKGCGLVPNARIEGMNHEVASYQHAYQALDSYYINVNTHAAYRVVRDMRASYRKMGQLPSAEVLTTGLIDYSERGADYVQDLIEMLRDNQSVINQAKANTETAAQAAKQASQNI</sequence>
<evidence type="ECO:0000259" key="2">
    <source>
        <dbReference type="Pfam" id="PF01832"/>
    </source>
</evidence>
<protein>
    <submittedName>
        <fullName evidence="3">Glucosaminidase domain-containing protein</fullName>
    </submittedName>
</protein>
<dbReference type="PANTHER" id="PTHR40572:SF1">
    <property type="entry name" value="PROTEIN BAX"/>
    <property type="match status" value="1"/>
</dbReference>
<dbReference type="Pfam" id="PF01832">
    <property type="entry name" value="Glucosaminidase"/>
    <property type="match status" value="1"/>
</dbReference>
<dbReference type="PANTHER" id="PTHR40572">
    <property type="entry name" value="PROTEIN BAX"/>
    <property type="match status" value="1"/>
</dbReference>
<keyword evidence="4" id="KW-1185">Reference proteome</keyword>
<dbReference type="InterPro" id="IPR002901">
    <property type="entry name" value="MGlyc_endo_b_GlcNAc-like_dom"/>
</dbReference>
<evidence type="ECO:0000313" key="4">
    <source>
        <dbReference type="Proteomes" id="UP001163726"/>
    </source>
</evidence>
<keyword evidence="1" id="KW-0472">Membrane</keyword>
<accession>A0ABY7ASI2</accession>
<proteinExistence type="predicted"/>
<gene>
    <name evidence="3" type="ORF">OLW01_06645</name>
</gene>
<feature type="domain" description="Mannosyl-glycoprotein endo-beta-N-acetylglucosamidase-like" evidence="2">
    <location>
        <begin position="149"/>
        <end position="277"/>
    </location>
</feature>